<organism evidence="1 2">
    <name type="scientific">Populus trichocarpa</name>
    <name type="common">Western balsam poplar</name>
    <name type="synonym">Populus balsamifera subsp. trichocarpa</name>
    <dbReference type="NCBI Taxonomy" id="3694"/>
    <lineage>
        <taxon>Eukaryota</taxon>
        <taxon>Viridiplantae</taxon>
        <taxon>Streptophyta</taxon>
        <taxon>Embryophyta</taxon>
        <taxon>Tracheophyta</taxon>
        <taxon>Spermatophyta</taxon>
        <taxon>Magnoliopsida</taxon>
        <taxon>eudicotyledons</taxon>
        <taxon>Gunneridae</taxon>
        <taxon>Pentapetalae</taxon>
        <taxon>rosids</taxon>
        <taxon>fabids</taxon>
        <taxon>Malpighiales</taxon>
        <taxon>Salicaceae</taxon>
        <taxon>Saliceae</taxon>
        <taxon>Populus</taxon>
    </lineage>
</organism>
<dbReference type="EMBL" id="CM009299">
    <property type="protein sequence ID" value="RQO96887.1"/>
    <property type="molecule type" value="Genomic_DNA"/>
</dbReference>
<accession>A0A3N7FMV8</accession>
<evidence type="ECO:0000313" key="2">
    <source>
        <dbReference type="Proteomes" id="UP000006729"/>
    </source>
</evidence>
<keyword evidence="2" id="KW-1185">Reference proteome</keyword>
<proteinExistence type="predicted"/>
<evidence type="ECO:0000313" key="1">
    <source>
        <dbReference type="EMBL" id="RQO96887.1"/>
    </source>
</evidence>
<dbReference type="AlphaFoldDB" id="A0A3N7FMV8"/>
<protein>
    <submittedName>
        <fullName evidence="1">Uncharacterized protein</fullName>
    </submittedName>
</protein>
<gene>
    <name evidence="1" type="ORF">POPTR_010G178850</name>
</gene>
<dbReference type="InParanoid" id="A0A3N7FMV8"/>
<sequence>MMTVNNTFKWKLCLPRFNNADVWNKNAISI</sequence>
<name>A0A3N7FMV8_POPTR</name>
<dbReference type="Proteomes" id="UP000006729">
    <property type="component" value="Chromosome 10"/>
</dbReference>
<reference evidence="1 2" key="1">
    <citation type="journal article" date="2006" name="Science">
        <title>The genome of black cottonwood, Populus trichocarpa (Torr. &amp; Gray).</title>
        <authorList>
            <person name="Tuskan G.A."/>
            <person name="Difazio S."/>
            <person name="Jansson S."/>
            <person name="Bohlmann J."/>
            <person name="Grigoriev I."/>
            <person name="Hellsten U."/>
            <person name="Putnam N."/>
            <person name="Ralph S."/>
            <person name="Rombauts S."/>
            <person name="Salamov A."/>
            <person name="Schein J."/>
            <person name="Sterck L."/>
            <person name="Aerts A."/>
            <person name="Bhalerao R.R."/>
            <person name="Bhalerao R.P."/>
            <person name="Blaudez D."/>
            <person name="Boerjan W."/>
            <person name="Brun A."/>
            <person name="Brunner A."/>
            <person name="Busov V."/>
            <person name="Campbell M."/>
            <person name="Carlson J."/>
            <person name="Chalot M."/>
            <person name="Chapman J."/>
            <person name="Chen G.L."/>
            <person name="Cooper D."/>
            <person name="Coutinho P.M."/>
            <person name="Couturier J."/>
            <person name="Covert S."/>
            <person name="Cronk Q."/>
            <person name="Cunningham R."/>
            <person name="Davis J."/>
            <person name="Degroeve S."/>
            <person name="Dejardin A."/>
            <person name="Depamphilis C."/>
            <person name="Detter J."/>
            <person name="Dirks B."/>
            <person name="Dubchak I."/>
            <person name="Duplessis S."/>
            <person name="Ehlting J."/>
            <person name="Ellis B."/>
            <person name="Gendler K."/>
            <person name="Goodstein D."/>
            <person name="Gribskov M."/>
            <person name="Grimwood J."/>
            <person name="Groover A."/>
            <person name="Gunter L."/>
            <person name="Hamberger B."/>
            <person name="Heinze B."/>
            <person name="Helariutta Y."/>
            <person name="Henrissat B."/>
            <person name="Holligan D."/>
            <person name="Holt R."/>
            <person name="Huang W."/>
            <person name="Islam-Faridi N."/>
            <person name="Jones S."/>
            <person name="Jones-Rhoades M."/>
            <person name="Jorgensen R."/>
            <person name="Joshi C."/>
            <person name="Kangasjarvi J."/>
            <person name="Karlsson J."/>
            <person name="Kelleher C."/>
            <person name="Kirkpatrick R."/>
            <person name="Kirst M."/>
            <person name="Kohler A."/>
            <person name="Kalluri U."/>
            <person name="Larimer F."/>
            <person name="Leebens-Mack J."/>
            <person name="Leple J.C."/>
            <person name="Locascio P."/>
            <person name="Lou Y."/>
            <person name="Lucas S."/>
            <person name="Martin F."/>
            <person name="Montanini B."/>
            <person name="Napoli C."/>
            <person name="Nelson D.R."/>
            <person name="Nelson C."/>
            <person name="Nieminen K."/>
            <person name="Nilsson O."/>
            <person name="Pereda V."/>
            <person name="Peter G."/>
            <person name="Philippe R."/>
            <person name="Pilate G."/>
            <person name="Poliakov A."/>
            <person name="Razumovskaya J."/>
            <person name="Richardson P."/>
            <person name="Rinaldi C."/>
            <person name="Ritland K."/>
            <person name="Rouze P."/>
            <person name="Ryaboy D."/>
            <person name="Schmutz J."/>
            <person name="Schrader J."/>
            <person name="Segerman B."/>
            <person name="Shin H."/>
            <person name="Siddiqui A."/>
            <person name="Sterky F."/>
            <person name="Terry A."/>
            <person name="Tsai C.J."/>
            <person name="Uberbacher E."/>
            <person name="Unneberg P."/>
            <person name="Vahala J."/>
            <person name="Wall K."/>
            <person name="Wessler S."/>
            <person name="Yang G."/>
            <person name="Yin T."/>
            <person name="Douglas C."/>
            <person name="Marra M."/>
            <person name="Sandberg G."/>
            <person name="Van de Peer Y."/>
            <person name="Rokhsar D."/>
        </authorList>
    </citation>
    <scope>NUCLEOTIDE SEQUENCE [LARGE SCALE GENOMIC DNA]</scope>
    <source>
        <strain evidence="2">cv. Nisqually</strain>
    </source>
</reference>